<evidence type="ECO:0000313" key="10">
    <source>
        <dbReference type="EMBL" id="CAG7602715.1"/>
    </source>
</evidence>
<dbReference type="CDD" id="cd14275">
    <property type="entry name" value="UBA_EF-Ts"/>
    <property type="match status" value="1"/>
</dbReference>
<dbReference type="RefSeq" id="WP_218090372.1">
    <property type="nucleotide sequence ID" value="NZ_CAJVAS010000002.1"/>
</dbReference>
<dbReference type="Proteomes" id="UP000693672">
    <property type="component" value="Unassembled WGS sequence"/>
</dbReference>
<comment type="function">
    <text evidence="5 6 7">Associates with the EF-Tu.GDP complex and induces the exchange of GDP to GTP. It remains bound to the aminoacyl-tRNA.EF-Tu.GTP complex up to the GTP hydrolysis stage on the ribosome.</text>
</comment>
<dbReference type="PANTHER" id="PTHR11741">
    <property type="entry name" value="ELONGATION FACTOR TS"/>
    <property type="match status" value="1"/>
</dbReference>
<dbReference type="PROSITE" id="PS01126">
    <property type="entry name" value="EF_TS_1"/>
    <property type="match status" value="1"/>
</dbReference>
<gene>
    <name evidence="6 10" type="primary">tsf</name>
    <name evidence="10" type="ORF">PAESOLCIP111_00532</name>
</gene>
<dbReference type="FunFam" id="1.10.8.10:FF:000001">
    <property type="entry name" value="Elongation factor Ts"/>
    <property type="match status" value="1"/>
</dbReference>
<feature type="domain" description="Translation elongation factor EFTs/EF1B dimerisation" evidence="9">
    <location>
        <begin position="92"/>
        <end position="197"/>
    </location>
</feature>
<dbReference type="GO" id="GO:0003746">
    <property type="term" value="F:translation elongation factor activity"/>
    <property type="evidence" value="ECO:0007669"/>
    <property type="project" value="UniProtKB-UniRule"/>
</dbReference>
<evidence type="ECO:0000256" key="2">
    <source>
        <dbReference type="ARBA" id="ARBA00016956"/>
    </source>
</evidence>
<dbReference type="PANTHER" id="PTHR11741:SF0">
    <property type="entry name" value="ELONGATION FACTOR TS, MITOCHONDRIAL"/>
    <property type="match status" value="1"/>
</dbReference>
<dbReference type="InterPro" id="IPR014039">
    <property type="entry name" value="Transl_elong_EFTs/EF1B_dimer"/>
</dbReference>
<comment type="caution">
    <text evidence="10">The sequence shown here is derived from an EMBL/GenBank/DDBJ whole genome shotgun (WGS) entry which is preliminary data.</text>
</comment>
<evidence type="ECO:0000256" key="3">
    <source>
        <dbReference type="ARBA" id="ARBA00022768"/>
    </source>
</evidence>
<evidence type="ECO:0000256" key="5">
    <source>
        <dbReference type="ARBA" id="ARBA00025453"/>
    </source>
</evidence>
<evidence type="ECO:0000256" key="6">
    <source>
        <dbReference type="HAMAP-Rule" id="MF_00050"/>
    </source>
</evidence>
<dbReference type="EMBL" id="CAJVAS010000002">
    <property type="protein sequence ID" value="CAG7602715.1"/>
    <property type="molecule type" value="Genomic_DNA"/>
</dbReference>
<dbReference type="InterPro" id="IPR001816">
    <property type="entry name" value="Transl_elong_EFTs/EF1B"/>
</dbReference>
<sequence length="216" mass="24296">MAVNAAAVKELREKTGAGMLDCKKALEEANGDLTKAAEILREKGLAAAAKKEGRVATEGLIESYIHAGGRIGVLVEVNSETDFVAKNEQFREFVRDVALQIAAANPKYIRREEVPQEALDKEREILTNQALNEGKPEKIVEKIVEGRLSKYYEEYCLLEQPFIKDPDKTIEQLLKEKIATIGENLSIRRFVRYELGEGLEKKQENFAEEVMSQVKL</sequence>
<dbReference type="PROSITE" id="PS01127">
    <property type="entry name" value="EF_TS_2"/>
    <property type="match status" value="1"/>
</dbReference>
<dbReference type="InterPro" id="IPR018101">
    <property type="entry name" value="Transl_elong_Ts_CS"/>
</dbReference>
<name>A0A916JW62_9BACL</name>
<dbReference type="NCBIfam" id="TIGR00116">
    <property type="entry name" value="tsf"/>
    <property type="match status" value="2"/>
</dbReference>
<dbReference type="GO" id="GO:0005737">
    <property type="term" value="C:cytoplasm"/>
    <property type="evidence" value="ECO:0007669"/>
    <property type="project" value="UniProtKB-SubCell"/>
</dbReference>
<evidence type="ECO:0000256" key="1">
    <source>
        <dbReference type="ARBA" id="ARBA00005532"/>
    </source>
</evidence>
<evidence type="ECO:0000256" key="8">
    <source>
        <dbReference type="RuleBase" id="RU000643"/>
    </source>
</evidence>
<dbReference type="FunFam" id="1.10.286.20:FF:000001">
    <property type="entry name" value="Elongation factor Ts"/>
    <property type="match status" value="1"/>
</dbReference>
<evidence type="ECO:0000256" key="7">
    <source>
        <dbReference type="RuleBase" id="RU000642"/>
    </source>
</evidence>
<dbReference type="AlphaFoldDB" id="A0A916JW62"/>
<evidence type="ECO:0000259" key="9">
    <source>
        <dbReference type="Pfam" id="PF00889"/>
    </source>
</evidence>
<keyword evidence="4 6" id="KW-0648">Protein biosynthesis</keyword>
<reference evidence="10" key="1">
    <citation type="submission" date="2021-06" db="EMBL/GenBank/DDBJ databases">
        <authorList>
            <person name="Criscuolo A."/>
        </authorList>
    </citation>
    <scope>NUCLEOTIDE SEQUENCE</scope>
    <source>
        <strain evidence="10">CIP111600</strain>
    </source>
</reference>
<organism evidence="10 11">
    <name type="scientific">Paenibacillus solanacearum</name>
    <dbReference type="NCBI Taxonomy" id="2048548"/>
    <lineage>
        <taxon>Bacteria</taxon>
        <taxon>Bacillati</taxon>
        <taxon>Bacillota</taxon>
        <taxon>Bacilli</taxon>
        <taxon>Bacillales</taxon>
        <taxon>Paenibacillaceae</taxon>
        <taxon>Paenibacillus</taxon>
    </lineage>
</organism>
<comment type="subcellular location">
    <subcellularLocation>
        <location evidence="6 8">Cytoplasm</location>
    </subcellularLocation>
</comment>
<keyword evidence="3 6" id="KW-0251">Elongation factor</keyword>
<protein>
    <recommendedName>
        <fullName evidence="2 6">Elongation factor Ts</fullName>
        <shortName evidence="6">EF-Ts</shortName>
    </recommendedName>
</protein>
<proteinExistence type="inferred from homology"/>
<evidence type="ECO:0000313" key="11">
    <source>
        <dbReference type="Proteomes" id="UP000693672"/>
    </source>
</evidence>
<dbReference type="Pfam" id="PF00889">
    <property type="entry name" value="EF_TS"/>
    <property type="match status" value="1"/>
</dbReference>
<keyword evidence="6" id="KW-0963">Cytoplasm</keyword>
<comment type="similarity">
    <text evidence="1 6 7">Belongs to the EF-Ts family.</text>
</comment>
<dbReference type="HAMAP" id="MF_00050">
    <property type="entry name" value="EF_Ts"/>
    <property type="match status" value="1"/>
</dbReference>
<keyword evidence="11" id="KW-1185">Reference proteome</keyword>
<evidence type="ECO:0000256" key="4">
    <source>
        <dbReference type="ARBA" id="ARBA00022917"/>
    </source>
</evidence>
<accession>A0A916JW62</accession>
<feature type="region of interest" description="Involved in Mg(2+) ion dislocation from EF-Tu" evidence="6">
    <location>
        <begin position="81"/>
        <end position="84"/>
    </location>
</feature>